<feature type="compositionally biased region" description="Low complexity" evidence="5">
    <location>
        <begin position="184"/>
        <end position="193"/>
    </location>
</feature>
<keyword evidence="2" id="KW-0813">Transport</keyword>
<dbReference type="PANTHER" id="PTHR13000">
    <property type="entry name" value="NUCLEOPORIN P54"/>
    <property type="match status" value="1"/>
</dbReference>
<dbReference type="Gene3D" id="1.20.5.170">
    <property type="match status" value="1"/>
</dbReference>
<dbReference type="Pfam" id="PF13874">
    <property type="entry name" value="Nup54"/>
    <property type="match status" value="1"/>
</dbReference>
<evidence type="ECO:0000256" key="3">
    <source>
        <dbReference type="ARBA" id="ARBA00023132"/>
    </source>
</evidence>
<feature type="compositionally biased region" description="Polar residues" evidence="5">
    <location>
        <begin position="159"/>
        <end position="177"/>
    </location>
</feature>
<reference evidence="7 8" key="1">
    <citation type="submission" date="2024-05" db="EMBL/GenBank/DDBJ databases">
        <title>A draft genome resource for the thread blight pathogen Marasmius tenuissimus strain MS-2.</title>
        <authorList>
            <person name="Yulfo-Soto G.E."/>
            <person name="Baruah I.K."/>
            <person name="Amoako-Attah I."/>
            <person name="Bukari Y."/>
            <person name="Meinhardt L.W."/>
            <person name="Bailey B.A."/>
            <person name="Cohen S.P."/>
        </authorList>
    </citation>
    <scope>NUCLEOTIDE SEQUENCE [LARGE SCALE GENOMIC DNA]</scope>
    <source>
        <strain evidence="7 8">MS-2</strain>
    </source>
</reference>
<feature type="compositionally biased region" description="Low complexity" evidence="5">
    <location>
        <begin position="115"/>
        <end position="126"/>
    </location>
</feature>
<dbReference type="InterPro" id="IPR025712">
    <property type="entry name" value="Nup54_alpha-helical_dom"/>
</dbReference>
<feature type="compositionally biased region" description="Low complexity" evidence="5">
    <location>
        <begin position="214"/>
        <end position="224"/>
    </location>
</feature>
<keyword evidence="3" id="KW-0906">Nuclear pore complex</keyword>
<dbReference type="InterPro" id="IPR025574">
    <property type="entry name" value="Nucleoporin_FG_rpt"/>
</dbReference>
<protein>
    <submittedName>
        <fullName evidence="7">Nucleoporin nup57</fullName>
    </submittedName>
</protein>
<feature type="compositionally biased region" description="Low complexity" evidence="5">
    <location>
        <begin position="70"/>
        <end position="80"/>
    </location>
</feature>
<feature type="compositionally biased region" description="Gly residues" evidence="5">
    <location>
        <begin position="81"/>
        <end position="97"/>
    </location>
</feature>
<dbReference type="Pfam" id="PF13634">
    <property type="entry name" value="Nucleoporin_FG"/>
    <property type="match status" value="3"/>
</dbReference>
<feature type="compositionally biased region" description="Polar residues" evidence="5">
    <location>
        <begin position="35"/>
        <end position="54"/>
    </location>
</feature>
<evidence type="ECO:0000313" key="7">
    <source>
        <dbReference type="EMBL" id="KAL0071248.1"/>
    </source>
</evidence>
<accession>A0ABR3AC04</accession>
<keyword evidence="8" id="KW-1185">Reference proteome</keyword>
<keyword evidence="3" id="KW-0653">Protein transport</keyword>
<keyword evidence="3" id="KW-0811">Translocation</keyword>
<organism evidence="7 8">
    <name type="scientific">Marasmius tenuissimus</name>
    <dbReference type="NCBI Taxonomy" id="585030"/>
    <lineage>
        <taxon>Eukaryota</taxon>
        <taxon>Fungi</taxon>
        <taxon>Dikarya</taxon>
        <taxon>Basidiomycota</taxon>
        <taxon>Agaricomycotina</taxon>
        <taxon>Agaricomycetes</taxon>
        <taxon>Agaricomycetidae</taxon>
        <taxon>Agaricales</taxon>
        <taxon>Marasmiineae</taxon>
        <taxon>Marasmiaceae</taxon>
        <taxon>Marasmius</taxon>
    </lineage>
</organism>
<dbReference type="PANTHER" id="PTHR13000:SF0">
    <property type="entry name" value="NUCLEOPORIN P54"/>
    <property type="match status" value="1"/>
</dbReference>
<evidence type="ECO:0000256" key="1">
    <source>
        <dbReference type="ARBA" id="ARBA00004567"/>
    </source>
</evidence>
<name>A0ABR3AC04_9AGAR</name>
<keyword evidence="4" id="KW-0539">Nucleus</keyword>
<comment type="caution">
    <text evidence="7">The sequence shown here is derived from an EMBL/GenBank/DDBJ whole genome shotgun (WGS) entry which is preliminary data.</text>
</comment>
<evidence type="ECO:0000256" key="5">
    <source>
        <dbReference type="SAM" id="MobiDB-lite"/>
    </source>
</evidence>
<proteinExistence type="predicted"/>
<feature type="region of interest" description="Disordered" evidence="5">
    <location>
        <begin position="22"/>
        <end position="237"/>
    </location>
</feature>
<evidence type="ECO:0000259" key="6">
    <source>
        <dbReference type="Pfam" id="PF13874"/>
    </source>
</evidence>
<evidence type="ECO:0000313" key="8">
    <source>
        <dbReference type="Proteomes" id="UP001437256"/>
    </source>
</evidence>
<sequence>MSIFGTPANSAPATGTSLFGSSNAGNAPATGGNIFGNNNAQTGQTTSLLGSANTQPQQQQQPQAGNSLFGNTGANTSASGAGTGSLFGNTQGGGGLFGAKPAGTATPTTGGGLFGASTTGTTPAPGNSLFGGSTQQPATNAGGGLFGSTSAPAAGISLFGNTTQQPANTAGNSSFFSTPPAAGQQQQQQQQQQNANQPKPGLFGASTMTNPLFGGNTNSTANAGTGTGSLFGGSSTTGGATAPGSLFGSTNTGGGGSLFGSTSNNNTGSLGTTLGNSTLGNSTLGVSALGSKPSGSTLGGSSLGISTLGTSTLGAQNQGQDAQLQFARLQEKIEGIVGAWNAANPATCRFQHYFYNLVDPAQVNLYTRPPTAVKEDLWQKAVRENPDPSCLVPVLALGYDDLRGRVDAQTQQSTGHREKLIELQGRLRTLTTHHTTTTIPRLQRYSALQTQLLHRLLKLVTHLHLLIPSVRSSAIGEAEEELKSQLEEVASEVGVSRSSSVENSARKGGRLKSKLGELWAVIGALKAREEGLNAMTGGSGEWKVVDEEGLARIAQVLAEQQAGLAHLTKILQKDLKDLAIIMGGESHST</sequence>
<dbReference type="InterPro" id="IPR024864">
    <property type="entry name" value="Nup54/Nup57/Nup44"/>
</dbReference>
<dbReference type="EMBL" id="JBBXMP010000004">
    <property type="protein sequence ID" value="KAL0071248.1"/>
    <property type="molecule type" value="Genomic_DNA"/>
</dbReference>
<feature type="compositionally biased region" description="Low complexity" evidence="5">
    <location>
        <begin position="98"/>
        <end position="108"/>
    </location>
</feature>
<evidence type="ECO:0000256" key="2">
    <source>
        <dbReference type="ARBA" id="ARBA00022448"/>
    </source>
</evidence>
<dbReference type="Proteomes" id="UP001437256">
    <property type="component" value="Unassembled WGS sequence"/>
</dbReference>
<comment type="subcellular location">
    <subcellularLocation>
        <location evidence="1">Nucleus</location>
        <location evidence="1">Nuclear pore complex</location>
    </subcellularLocation>
</comment>
<keyword evidence="3" id="KW-0509">mRNA transport</keyword>
<feature type="compositionally biased region" description="Polar residues" evidence="5">
    <location>
        <begin position="130"/>
        <end position="139"/>
    </location>
</feature>
<evidence type="ECO:0000256" key="4">
    <source>
        <dbReference type="ARBA" id="ARBA00023242"/>
    </source>
</evidence>
<gene>
    <name evidence="7" type="primary">NUP57</name>
    <name evidence="7" type="ORF">AAF712_001814</name>
</gene>
<feature type="domain" description="Nucleoporin Nup54 alpha-helical" evidence="6">
    <location>
        <begin position="369"/>
        <end position="521"/>
    </location>
</feature>